<dbReference type="Pfam" id="PF00106">
    <property type="entry name" value="adh_short"/>
    <property type="match status" value="1"/>
</dbReference>
<dbReference type="PRINTS" id="PR00081">
    <property type="entry name" value="GDHRDH"/>
</dbReference>
<name>A0A9P7REZ8_9PEZI</name>
<dbReference type="PANTHER" id="PTHR43180">
    <property type="entry name" value="3-OXOACYL-(ACYL-CARRIER-PROTEIN) REDUCTASE (AFU_ORTHOLOGUE AFUA_6G11210)"/>
    <property type="match status" value="1"/>
</dbReference>
<evidence type="ECO:0000313" key="4">
    <source>
        <dbReference type="EMBL" id="KAG7054409.1"/>
    </source>
</evidence>
<proteinExistence type="inferred from homology"/>
<dbReference type="InterPro" id="IPR020904">
    <property type="entry name" value="Sc_DH/Rdtase_CS"/>
</dbReference>
<keyword evidence="3" id="KW-0560">Oxidoreductase</keyword>
<dbReference type="Proteomes" id="UP000699042">
    <property type="component" value="Unassembled WGS sequence"/>
</dbReference>
<protein>
    <submittedName>
        <fullName evidence="4">NAD(P)-binding protein</fullName>
    </submittedName>
</protein>
<dbReference type="AlphaFoldDB" id="A0A9P7REZ8"/>
<dbReference type="Gene3D" id="3.40.50.720">
    <property type="entry name" value="NAD(P)-binding Rossmann-like Domain"/>
    <property type="match status" value="1"/>
</dbReference>
<dbReference type="SUPFAM" id="SSF51735">
    <property type="entry name" value="NAD(P)-binding Rossmann-fold domains"/>
    <property type="match status" value="1"/>
</dbReference>
<dbReference type="PANTHER" id="PTHR43180:SF33">
    <property type="entry name" value="15-HYDROXYPROSTAGLANDIN DEHYDROGENASE [NAD(+)]-LIKE"/>
    <property type="match status" value="1"/>
</dbReference>
<evidence type="ECO:0000313" key="5">
    <source>
        <dbReference type="Proteomes" id="UP000699042"/>
    </source>
</evidence>
<comment type="caution">
    <text evidence="4">The sequence shown here is derived from an EMBL/GenBank/DDBJ whole genome shotgun (WGS) entry which is preliminary data.</text>
</comment>
<evidence type="ECO:0000256" key="2">
    <source>
        <dbReference type="ARBA" id="ARBA00022857"/>
    </source>
</evidence>
<dbReference type="InterPro" id="IPR002347">
    <property type="entry name" value="SDR_fam"/>
</dbReference>
<organism evidence="4 5">
    <name type="scientific">Colletotrichum scovillei</name>
    <dbReference type="NCBI Taxonomy" id="1209932"/>
    <lineage>
        <taxon>Eukaryota</taxon>
        <taxon>Fungi</taxon>
        <taxon>Dikarya</taxon>
        <taxon>Ascomycota</taxon>
        <taxon>Pezizomycotina</taxon>
        <taxon>Sordariomycetes</taxon>
        <taxon>Hypocreomycetidae</taxon>
        <taxon>Glomerellales</taxon>
        <taxon>Glomerellaceae</taxon>
        <taxon>Colletotrichum</taxon>
        <taxon>Colletotrichum acutatum species complex</taxon>
    </lineage>
</organism>
<keyword evidence="2" id="KW-0521">NADP</keyword>
<accession>A0A9P7REZ8</accession>
<sequence length="280" mass="30733">MSKYSVEDEELRGLSGKVILITGAATGIGRSTAKLAHQNGAKVAFCDVNEAKGRDLERELKTNILFNKCDVSNWGDVASFFEETYSTLGPIDAVISNAAINKHESTAPTSTLTAPDLSVLNVNLIGTWYVATCAIHFFNKHPDKASQLVLMGSVASYIDTPPLYTYCASKSGVLGLMRGLRTQLLKHNISVNMIAPWFTITAMVPEDIKRLWGDLPANTPEDVAKASLVPVIRPKINGKSFIVHGKEFTDVEDKLDQTQHLWMGSELDEAMREGQRRLIP</sequence>
<dbReference type="PROSITE" id="PS00061">
    <property type="entry name" value="ADH_SHORT"/>
    <property type="match status" value="1"/>
</dbReference>
<comment type="similarity">
    <text evidence="1">Belongs to the short-chain dehydrogenases/reductases (SDR) family.</text>
</comment>
<dbReference type="EMBL" id="JAESDN010000003">
    <property type="protein sequence ID" value="KAG7054409.1"/>
    <property type="molecule type" value="Genomic_DNA"/>
</dbReference>
<gene>
    <name evidence="4" type="ORF">JMJ77_001476</name>
</gene>
<evidence type="ECO:0000256" key="3">
    <source>
        <dbReference type="ARBA" id="ARBA00023002"/>
    </source>
</evidence>
<evidence type="ECO:0000256" key="1">
    <source>
        <dbReference type="ARBA" id="ARBA00006484"/>
    </source>
</evidence>
<dbReference type="InterPro" id="IPR036291">
    <property type="entry name" value="NAD(P)-bd_dom_sf"/>
</dbReference>
<keyword evidence="5" id="KW-1185">Reference proteome</keyword>
<reference evidence="4" key="1">
    <citation type="submission" date="2021-05" db="EMBL/GenBank/DDBJ databases">
        <title>Comparative genomics of three Colletotrichum scovillei strains and genetic complementation revealed genes involved fungal growth and virulence on chili pepper.</title>
        <authorList>
            <person name="Hsieh D.-K."/>
            <person name="Chuang S.-C."/>
            <person name="Chen C.-Y."/>
            <person name="Chao Y.-T."/>
            <person name="Lu M.-Y.J."/>
            <person name="Lee M.-H."/>
            <person name="Shih M.-C."/>
        </authorList>
    </citation>
    <scope>NUCLEOTIDE SEQUENCE</scope>
    <source>
        <strain evidence="4">Coll-153</strain>
    </source>
</reference>
<dbReference type="GO" id="GO:0016491">
    <property type="term" value="F:oxidoreductase activity"/>
    <property type="evidence" value="ECO:0007669"/>
    <property type="project" value="UniProtKB-KW"/>
</dbReference>